<keyword evidence="2" id="KW-1185">Reference proteome</keyword>
<protein>
    <recommendedName>
        <fullName evidence="3">MmcQ/YjbR family DNA-binding protein</fullName>
    </recommendedName>
</protein>
<comment type="caution">
    <text evidence="1">The sequence shown here is derived from an EMBL/GenBank/DDBJ whole genome shotgun (WGS) entry which is preliminary data.</text>
</comment>
<evidence type="ECO:0008006" key="3">
    <source>
        <dbReference type="Google" id="ProtNLM"/>
    </source>
</evidence>
<dbReference type="InterPro" id="IPR058532">
    <property type="entry name" value="YjbR/MT2646/Rv2570-like"/>
</dbReference>
<dbReference type="OrthoDB" id="954305at2"/>
<dbReference type="EMBL" id="SNWQ01000001">
    <property type="protein sequence ID" value="TDO54371.1"/>
    <property type="molecule type" value="Genomic_DNA"/>
</dbReference>
<gene>
    <name evidence="1" type="ORF">EV643_101153</name>
</gene>
<organism evidence="1 2">
    <name type="scientific">Kribbella caucasensis</name>
    <dbReference type="NCBI Taxonomy" id="2512215"/>
    <lineage>
        <taxon>Bacteria</taxon>
        <taxon>Bacillati</taxon>
        <taxon>Actinomycetota</taxon>
        <taxon>Actinomycetes</taxon>
        <taxon>Propionibacteriales</taxon>
        <taxon>Kribbellaceae</taxon>
        <taxon>Kribbella</taxon>
    </lineage>
</organism>
<sequence length="122" mass="13659">MADQEDVRQIALSLPSVVEGEDGFAFSVEKKAIAWVWMERPVPKKARIPNADVLAVRVGGEAAKQELLAADPVKFFTEAHYNGYPAILVRLPEIEPDELRELLTEAWRLQAPKALVKQHTDL</sequence>
<dbReference type="Pfam" id="PF04237">
    <property type="entry name" value="YjbR"/>
    <property type="match status" value="1"/>
</dbReference>
<reference evidence="1 2" key="1">
    <citation type="submission" date="2019-03" db="EMBL/GenBank/DDBJ databases">
        <title>Genomic Encyclopedia of Type Strains, Phase III (KMG-III): the genomes of soil and plant-associated and newly described type strains.</title>
        <authorList>
            <person name="Whitman W."/>
        </authorList>
    </citation>
    <scope>NUCLEOTIDE SEQUENCE [LARGE SCALE GENOMIC DNA]</scope>
    <source>
        <strain evidence="1 2">VKM Ac-2527</strain>
    </source>
</reference>
<dbReference type="InterPro" id="IPR038056">
    <property type="entry name" value="YjbR-like_sf"/>
</dbReference>
<evidence type="ECO:0000313" key="2">
    <source>
        <dbReference type="Proteomes" id="UP000295388"/>
    </source>
</evidence>
<accession>A0A4R6KPE8</accession>
<dbReference type="Proteomes" id="UP000295388">
    <property type="component" value="Unassembled WGS sequence"/>
</dbReference>
<dbReference type="AlphaFoldDB" id="A0A4R6KPE8"/>
<name>A0A4R6KPE8_9ACTN</name>
<proteinExistence type="predicted"/>
<dbReference type="RefSeq" id="WP_133797969.1">
    <property type="nucleotide sequence ID" value="NZ_SNWQ01000001.1"/>
</dbReference>
<evidence type="ECO:0000313" key="1">
    <source>
        <dbReference type="EMBL" id="TDO54371.1"/>
    </source>
</evidence>
<dbReference type="SUPFAM" id="SSF142906">
    <property type="entry name" value="YjbR-like"/>
    <property type="match status" value="1"/>
</dbReference>